<evidence type="ECO:0000313" key="2">
    <source>
        <dbReference type="EMBL" id="RTR30016.1"/>
    </source>
</evidence>
<dbReference type="SUPFAM" id="SSF53756">
    <property type="entry name" value="UDP-Glycosyltransferase/glycogen phosphorylase"/>
    <property type="match status" value="1"/>
</dbReference>
<dbReference type="AlphaFoldDB" id="A0A431W3H9"/>
<protein>
    <submittedName>
        <fullName evidence="2">Glycosyltransferase</fullName>
    </submittedName>
</protein>
<organism evidence="2 3">
    <name type="scientific">Bacillus yapensis</name>
    <dbReference type="NCBI Taxonomy" id="2492960"/>
    <lineage>
        <taxon>Bacteria</taxon>
        <taxon>Bacillati</taxon>
        <taxon>Bacillota</taxon>
        <taxon>Bacilli</taxon>
        <taxon>Bacillales</taxon>
        <taxon>Bacillaceae</taxon>
        <taxon>Bacillus</taxon>
    </lineage>
</organism>
<reference evidence="2 3" key="1">
    <citation type="submission" date="2018-12" db="EMBL/GenBank/DDBJ databases">
        <title>Bacillus yapensis draft genome sequence.</title>
        <authorList>
            <person name="Yu L."/>
            <person name="Xu X."/>
            <person name="Tang X."/>
        </authorList>
    </citation>
    <scope>NUCLEOTIDE SEQUENCE [LARGE SCALE GENOMIC DNA]</scope>
    <source>
        <strain evidence="2 3">XXST-01</strain>
    </source>
</reference>
<gene>
    <name evidence="2" type="ORF">EKG37_14040</name>
</gene>
<keyword evidence="3" id="KW-1185">Reference proteome</keyword>
<evidence type="ECO:0000259" key="1">
    <source>
        <dbReference type="Pfam" id="PF00534"/>
    </source>
</evidence>
<dbReference type="Proteomes" id="UP000271374">
    <property type="component" value="Unassembled WGS sequence"/>
</dbReference>
<dbReference type="GO" id="GO:0016757">
    <property type="term" value="F:glycosyltransferase activity"/>
    <property type="evidence" value="ECO:0007669"/>
    <property type="project" value="InterPro"/>
</dbReference>
<evidence type="ECO:0000313" key="3">
    <source>
        <dbReference type="Proteomes" id="UP000271374"/>
    </source>
</evidence>
<name>A0A431W3H9_9BACI</name>
<dbReference type="InterPro" id="IPR001296">
    <property type="entry name" value="Glyco_trans_1"/>
</dbReference>
<keyword evidence="2" id="KW-0808">Transferase</keyword>
<dbReference type="PANTHER" id="PTHR12526">
    <property type="entry name" value="GLYCOSYLTRANSFERASE"/>
    <property type="match status" value="1"/>
</dbReference>
<dbReference type="OrthoDB" id="9813638at2"/>
<feature type="domain" description="Glycosyl transferase family 1" evidence="1">
    <location>
        <begin position="226"/>
        <end position="375"/>
    </location>
</feature>
<dbReference type="Pfam" id="PF00534">
    <property type="entry name" value="Glycos_transf_1"/>
    <property type="match status" value="1"/>
</dbReference>
<dbReference type="PANTHER" id="PTHR12526:SF630">
    <property type="entry name" value="GLYCOSYLTRANSFERASE"/>
    <property type="match status" value="1"/>
</dbReference>
<sequence>MKKKILFVTQYLHTGGIEKSLLTLLSEIDYKQYEVDLLLFDYSGALFRMIPPEVKVLPPLFQEFSTPLLHAVPELIKKRHYQILVGKILAAFLAKFSPGIGTGLRWSIYRLILKKPKKHYDVAISFIDFFCNYYVTEKVSADKKIVYNHMDYAYSQEQGWPCPKLERKSFFKSDYVVTVAETSLDSLMRFFPEFSNKMHVIHNRVSPHTVRSLAKEQGVFEDSRNHFKIVTVARLVEEKGVLMALRACKILVDQGLNIKWFLIGNGPLYSKLISLTKELKIEEHFILLGEKDNPYPFMQASDVYVQPSKTEAHCVAVEEAMALWRPIVVTNIPAFQHQVIHEETGILVDADHEGIARGIKQLMQSETLRERLTHNLLHSRERNKEELAKFYQLVGG</sequence>
<dbReference type="Gene3D" id="3.40.50.2000">
    <property type="entry name" value="Glycogen Phosphorylase B"/>
    <property type="match status" value="2"/>
</dbReference>
<proteinExistence type="predicted"/>
<dbReference type="EMBL" id="RXNT01000011">
    <property type="protein sequence ID" value="RTR30016.1"/>
    <property type="molecule type" value="Genomic_DNA"/>
</dbReference>
<accession>A0A431W3H9</accession>
<dbReference type="RefSeq" id="WP_126409305.1">
    <property type="nucleotide sequence ID" value="NZ_RXNT01000011.1"/>
</dbReference>
<dbReference type="CDD" id="cd03811">
    <property type="entry name" value="GT4_GT28_WabH-like"/>
    <property type="match status" value="1"/>
</dbReference>
<comment type="caution">
    <text evidence="2">The sequence shown here is derived from an EMBL/GenBank/DDBJ whole genome shotgun (WGS) entry which is preliminary data.</text>
</comment>